<dbReference type="EMBL" id="JACXIY010000002">
    <property type="protein sequence ID" value="MBD2867363.1"/>
    <property type="molecule type" value="Genomic_DNA"/>
</dbReference>
<name>A0A927H4D5_9BACL</name>
<dbReference type="RefSeq" id="WP_190857865.1">
    <property type="nucleotide sequence ID" value="NZ_JACXIY010000002.1"/>
</dbReference>
<dbReference type="Proteomes" id="UP000632125">
    <property type="component" value="Unassembled WGS sequence"/>
</dbReference>
<sequence length="868" mass="95599">MKAKRIVCALLVIGAALALWNPGDGKPARAADAAAEGGDAPAAAGTPSAKLRKPAKDGSLTPAAENDRLRLYFDNRSGGVAVEDKATGSLFYSNPLGALEDAKASDAAKEELMSQISLVYNVKGKEGDLEMNSYTHAMKLDQVGWGKQEQGLTVEMVLGREEQRRLLPQQIAKASFEENVLSFIEAEREKRRILAFYILYTREDLEGAKGKELLAKYPALEKEDIYVLKTSITERDKGVLESSVKKAGYTYEKLAEDYERVGYDGDEAVFPYFKLRLDYTLQEDGLSVTVHNGQIEYDKERFNLVKMTVLPYFGAGKSGEEGYLFLPDGSGTIIGFNNDGSKNTLLTTGKLYGPDYALSQADRGSFKQEFRAPVYGIKKDGSALLAVIEEGDAVAEINGMMGNINHSWNTAYASFTIRNKDTFIQENAFEQAPWIIYEKNAYDGNIALRYFILTGEEADYAGMAGAYREYLVSEGILKKTDPPEQIPFYLDTMGAVDTMVRKFGIPTRSQAAVTSFDEAGRMLERLTGKGVSNVKLRYTAWYNGGYFHTAASGMKVEKVLGGAKGMKELAAKARESGAELYPDVDFVTVSANKAFDGFKPHKDGIRSLFQKTGYKGILNVATLEYENSVWGVDPNKIPDYYDRFAKDYATLKPEAISLSSLGDTLNSNFKNNRQVNREQSMALAEEVLAKADEAYGNVISDSGNAYLFPYADHILNLPDEDSSLSIADRQVPFLQIALHGYIGYAGEPLNLASDLRPAVLKALETGSGAYFKLNYGDSSLLKDAFLFDDVYASRFADWEDAAADLYAEMNEVLKDVQDQAIVDHEQLAEQVYKTTYESGKAVIVNYGDQEIQVEGIRVGPVDYAAVTP</sequence>
<evidence type="ECO:0000313" key="3">
    <source>
        <dbReference type="EMBL" id="MBD2867363.1"/>
    </source>
</evidence>
<accession>A0A927H4D5</accession>
<evidence type="ECO:0000256" key="2">
    <source>
        <dbReference type="SAM" id="SignalP"/>
    </source>
</evidence>
<organism evidence="3 4">
    <name type="scientific">Paenibacillus arenilitoris</name>
    <dbReference type="NCBI Taxonomy" id="2772299"/>
    <lineage>
        <taxon>Bacteria</taxon>
        <taxon>Bacillati</taxon>
        <taxon>Bacillota</taxon>
        <taxon>Bacilli</taxon>
        <taxon>Bacillales</taxon>
        <taxon>Paenibacillaceae</taxon>
        <taxon>Paenibacillus</taxon>
    </lineage>
</organism>
<evidence type="ECO:0000256" key="1">
    <source>
        <dbReference type="SAM" id="MobiDB-lite"/>
    </source>
</evidence>
<dbReference type="InterPro" id="IPR043751">
    <property type="entry name" value="DUF5696"/>
</dbReference>
<feature type="signal peptide" evidence="2">
    <location>
        <begin position="1"/>
        <end position="18"/>
    </location>
</feature>
<dbReference type="Pfam" id="PF18952">
    <property type="entry name" value="DUF5696"/>
    <property type="match status" value="1"/>
</dbReference>
<reference evidence="3" key="1">
    <citation type="submission" date="2020-09" db="EMBL/GenBank/DDBJ databases">
        <title>A novel bacterium of genus Paenibacillus, isolated from South China Sea.</title>
        <authorList>
            <person name="Huang H."/>
            <person name="Mo K."/>
            <person name="Hu Y."/>
        </authorList>
    </citation>
    <scope>NUCLEOTIDE SEQUENCE</scope>
    <source>
        <strain evidence="3">IB182493</strain>
    </source>
</reference>
<keyword evidence="2" id="KW-0732">Signal</keyword>
<feature type="chain" id="PRO_5038692098" evidence="2">
    <location>
        <begin position="19"/>
        <end position="868"/>
    </location>
</feature>
<gene>
    <name evidence="3" type="ORF">IDH41_02150</name>
</gene>
<keyword evidence="4" id="KW-1185">Reference proteome</keyword>
<dbReference type="AlphaFoldDB" id="A0A927H4D5"/>
<feature type="region of interest" description="Disordered" evidence="1">
    <location>
        <begin position="28"/>
        <end position="61"/>
    </location>
</feature>
<evidence type="ECO:0000313" key="4">
    <source>
        <dbReference type="Proteomes" id="UP000632125"/>
    </source>
</evidence>
<proteinExistence type="predicted"/>
<protein>
    <submittedName>
        <fullName evidence="3">Uncharacterized protein</fullName>
    </submittedName>
</protein>
<feature type="compositionally biased region" description="Low complexity" evidence="1">
    <location>
        <begin position="28"/>
        <end position="45"/>
    </location>
</feature>
<comment type="caution">
    <text evidence="3">The sequence shown here is derived from an EMBL/GenBank/DDBJ whole genome shotgun (WGS) entry which is preliminary data.</text>
</comment>